<dbReference type="KEGG" id="erz:ER308_17760"/>
<evidence type="ECO:0000313" key="8">
    <source>
        <dbReference type="Proteomes" id="UP000291469"/>
    </source>
</evidence>
<dbReference type="PANTHER" id="PTHR34653:SF1">
    <property type="entry name" value="FLAGELLAR HOOK-BASAL BODY COMPLEX PROTEIN FLIE"/>
    <property type="match status" value="1"/>
</dbReference>
<comment type="subcellular location">
    <subcellularLocation>
        <location evidence="1 4">Bacterial flagellum basal body</location>
    </subcellularLocation>
</comment>
<organism evidence="7 8">
    <name type="scientific">Egibacter rhizosphaerae</name>
    <dbReference type="NCBI Taxonomy" id="1670831"/>
    <lineage>
        <taxon>Bacteria</taxon>
        <taxon>Bacillati</taxon>
        <taxon>Actinomycetota</taxon>
        <taxon>Nitriliruptoria</taxon>
        <taxon>Egibacterales</taxon>
        <taxon>Egibacteraceae</taxon>
        <taxon>Egibacter</taxon>
    </lineage>
</organism>
<name>A0A411YJ37_9ACTN</name>
<dbReference type="NCBIfam" id="TIGR00205">
    <property type="entry name" value="fliE"/>
    <property type="match status" value="1"/>
</dbReference>
<sequence>MPQEEPVSAIPPIPPPGEATGVTAAAAAQQPDAPAGVGNDFADMFQQGLEEVSALEQGADAVATDIATGGDSQIHDLMIATSKSEIGTELLVQTRNKALEAYHEIMQLPV</sequence>
<dbReference type="Proteomes" id="UP000291469">
    <property type="component" value="Chromosome"/>
</dbReference>
<dbReference type="GO" id="GO:0005198">
    <property type="term" value="F:structural molecule activity"/>
    <property type="evidence" value="ECO:0007669"/>
    <property type="project" value="UniProtKB-UniRule"/>
</dbReference>
<keyword evidence="7" id="KW-0969">Cilium</keyword>
<accession>A0A411YJ37</accession>
<dbReference type="GO" id="GO:0003774">
    <property type="term" value="F:cytoskeletal motor activity"/>
    <property type="evidence" value="ECO:0007669"/>
    <property type="project" value="InterPro"/>
</dbReference>
<evidence type="ECO:0000256" key="3">
    <source>
        <dbReference type="ARBA" id="ARBA00023143"/>
    </source>
</evidence>
<evidence type="ECO:0000256" key="4">
    <source>
        <dbReference type="HAMAP-Rule" id="MF_00724"/>
    </source>
</evidence>
<keyword evidence="7" id="KW-0282">Flagellum</keyword>
<dbReference type="GO" id="GO:0071973">
    <property type="term" value="P:bacterial-type flagellum-dependent cell motility"/>
    <property type="evidence" value="ECO:0007669"/>
    <property type="project" value="InterPro"/>
</dbReference>
<keyword evidence="3 4" id="KW-0975">Bacterial flagellum</keyword>
<feature type="compositionally biased region" description="Low complexity" evidence="6">
    <location>
        <begin position="18"/>
        <end position="38"/>
    </location>
</feature>
<reference evidence="7 8" key="1">
    <citation type="submission" date="2019-01" db="EMBL/GenBank/DDBJ databases">
        <title>Egibacter rhizosphaerae EGI 80759T.</title>
        <authorList>
            <person name="Chen D.-D."/>
            <person name="Tian Y."/>
            <person name="Jiao J.-Y."/>
            <person name="Zhang X.-T."/>
            <person name="Zhang Y.-G."/>
            <person name="Zhang Y."/>
            <person name="Xiao M."/>
            <person name="Shu W.-S."/>
            <person name="Li W.-J."/>
        </authorList>
    </citation>
    <scope>NUCLEOTIDE SEQUENCE [LARGE SCALE GENOMIC DNA]</scope>
    <source>
        <strain evidence="7 8">EGI 80759</strain>
    </source>
</reference>
<dbReference type="PRINTS" id="PR01006">
    <property type="entry name" value="FLGHOOKFLIE"/>
</dbReference>
<dbReference type="OrthoDB" id="3268318at2"/>
<evidence type="ECO:0000256" key="1">
    <source>
        <dbReference type="ARBA" id="ARBA00004117"/>
    </source>
</evidence>
<dbReference type="HAMAP" id="MF_00724">
    <property type="entry name" value="FliE"/>
    <property type="match status" value="1"/>
</dbReference>
<keyword evidence="8" id="KW-1185">Reference proteome</keyword>
<feature type="region of interest" description="Disordered" evidence="6">
    <location>
        <begin position="1"/>
        <end position="40"/>
    </location>
</feature>
<evidence type="ECO:0000313" key="7">
    <source>
        <dbReference type="EMBL" id="QBI21233.1"/>
    </source>
</evidence>
<dbReference type="GO" id="GO:0009425">
    <property type="term" value="C:bacterial-type flagellum basal body"/>
    <property type="evidence" value="ECO:0007669"/>
    <property type="project" value="UniProtKB-SubCell"/>
</dbReference>
<evidence type="ECO:0000256" key="6">
    <source>
        <dbReference type="SAM" id="MobiDB-lite"/>
    </source>
</evidence>
<dbReference type="EMBL" id="CP036402">
    <property type="protein sequence ID" value="QBI21233.1"/>
    <property type="molecule type" value="Genomic_DNA"/>
</dbReference>
<comment type="similarity">
    <text evidence="2 4">Belongs to the FliE family.</text>
</comment>
<dbReference type="AlphaFoldDB" id="A0A411YJ37"/>
<keyword evidence="7" id="KW-0966">Cell projection</keyword>
<evidence type="ECO:0000256" key="2">
    <source>
        <dbReference type="ARBA" id="ARBA00009272"/>
    </source>
</evidence>
<dbReference type="Pfam" id="PF02049">
    <property type="entry name" value="FliE"/>
    <property type="match status" value="1"/>
</dbReference>
<gene>
    <name evidence="4 7" type="primary">fliE</name>
    <name evidence="7" type="ORF">ER308_17760</name>
</gene>
<proteinExistence type="inferred from homology"/>
<dbReference type="PANTHER" id="PTHR34653">
    <property type="match status" value="1"/>
</dbReference>
<dbReference type="InterPro" id="IPR001624">
    <property type="entry name" value="FliE"/>
</dbReference>
<protein>
    <recommendedName>
        <fullName evidence="4 5">Flagellar hook-basal body complex protein FliE</fullName>
    </recommendedName>
</protein>
<evidence type="ECO:0000256" key="5">
    <source>
        <dbReference type="NCBIfam" id="TIGR00205"/>
    </source>
</evidence>